<feature type="transmembrane region" description="Helical" evidence="5">
    <location>
        <begin position="45"/>
        <end position="66"/>
    </location>
</feature>
<keyword evidence="4 5" id="KW-0472">Membrane</keyword>
<keyword evidence="2 5" id="KW-0812">Transmembrane</keyword>
<dbReference type="Pfam" id="PF02656">
    <property type="entry name" value="DUF202"/>
    <property type="match status" value="1"/>
</dbReference>
<protein>
    <recommendedName>
        <fullName evidence="6">DUF202 domain-containing protein</fullName>
    </recommendedName>
</protein>
<evidence type="ECO:0000313" key="8">
    <source>
        <dbReference type="Proteomes" id="UP001142325"/>
    </source>
</evidence>
<name>A0A9W6HSU5_9MICO</name>
<feature type="domain" description="DUF202" evidence="6">
    <location>
        <begin position="5"/>
        <end position="71"/>
    </location>
</feature>
<reference evidence="7" key="2">
    <citation type="submission" date="2023-01" db="EMBL/GenBank/DDBJ databases">
        <authorList>
            <person name="Sun Q."/>
            <person name="Evtushenko L."/>
        </authorList>
    </citation>
    <scope>NUCLEOTIDE SEQUENCE</scope>
    <source>
        <strain evidence="7">VKM Ac-1958</strain>
    </source>
</reference>
<keyword evidence="8" id="KW-1185">Reference proteome</keyword>
<dbReference type="InterPro" id="IPR003807">
    <property type="entry name" value="DUF202"/>
</dbReference>
<evidence type="ECO:0000256" key="5">
    <source>
        <dbReference type="SAM" id="Phobius"/>
    </source>
</evidence>
<dbReference type="AlphaFoldDB" id="A0A9W6HSU5"/>
<dbReference type="Proteomes" id="UP001142325">
    <property type="component" value="Unassembled WGS sequence"/>
</dbReference>
<proteinExistence type="predicted"/>
<dbReference type="EMBL" id="BSET01000001">
    <property type="protein sequence ID" value="GLK01410.1"/>
    <property type="molecule type" value="Genomic_DNA"/>
</dbReference>
<gene>
    <name evidence="7" type="ORF">GCM10017596_11250</name>
</gene>
<evidence type="ECO:0000313" key="7">
    <source>
        <dbReference type="EMBL" id="GLK01410.1"/>
    </source>
</evidence>
<evidence type="ECO:0000256" key="2">
    <source>
        <dbReference type="ARBA" id="ARBA00022692"/>
    </source>
</evidence>
<feature type="transmembrane region" description="Helical" evidence="5">
    <location>
        <begin position="87"/>
        <end position="111"/>
    </location>
</feature>
<sequence>MALYDVGLQPERTELAWRRTALAIAVGSLVSMRILPVMLDSALWIIAGVIGLIVSALLWVAARARYRAAYRALEPVEDASRLPDARLLLVSVLFSVAVGAVALFAVVSAAAGR</sequence>
<evidence type="ECO:0000256" key="3">
    <source>
        <dbReference type="ARBA" id="ARBA00022989"/>
    </source>
</evidence>
<accession>A0A9W6HSU5</accession>
<organism evidence="7 8">
    <name type="scientific">Microbacterium keratanolyticum</name>
    <dbReference type="NCBI Taxonomy" id="67574"/>
    <lineage>
        <taxon>Bacteria</taxon>
        <taxon>Bacillati</taxon>
        <taxon>Actinomycetota</taxon>
        <taxon>Actinomycetes</taxon>
        <taxon>Micrococcales</taxon>
        <taxon>Microbacteriaceae</taxon>
        <taxon>Microbacterium</taxon>
    </lineage>
</organism>
<comment type="subcellular location">
    <subcellularLocation>
        <location evidence="1">Endomembrane system</location>
        <topology evidence="1">Multi-pass membrane protein</topology>
    </subcellularLocation>
</comment>
<feature type="transmembrane region" description="Helical" evidence="5">
    <location>
        <begin position="21"/>
        <end position="39"/>
    </location>
</feature>
<evidence type="ECO:0000259" key="6">
    <source>
        <dbReference type="Pfam" id="PF02656"/>
    </source>
</evidence>
<evidence type="ECO:0000256" key="4">
    <source>
        <dbReference type="ARBA" id="ARBA00023136"/>
    </source>
</evidence>
<keyword evidence="3 5" id="KW-1133">Transmembrane helix</keyword>
<comment type="caution">
    <text evidence="7">The sequence shown here is derived from an EMBL/GenBank/DDBJ whole genome shotgun (WGS) entry which is preliminary data.</text>
</comment>
<evidence type="ECO:0000256" key="1">
    <source>
        <dbReference type="ARBA" id="ARBA00004127"/>
    </source>
</evidence>
<dbReference type="GO" id="GO:0012505">
    <property type="term" value="C:endomembrane system"/>
    <property type="evidence" value="ECO:0007669"/>
    <property type="project" value="UniProtKB-SubCell"/>
</dbReference>
<dbReference type="RefSeq" id="WP_204939056.1">
    <property type="nucleotide sequence ID" value="NZ_BAAAUM010000001.1"/>
</dbReference>
<reference evidence="7" key="1">
    <citation type="journal article" date="2014" name="Int. J. Syst. Evol. Microbiol.">
        <title>Complete genome sequence of Corynebacterium casei LMG S-19264T (=DSM 44701T), isolated from a smear-ripened cheese.</title>
        <authorList>
            <consortium name="US DOE Joint Genome Institute (JGI-PGF)"/>
            <person name="Walter F."/>
            <person name="Albersmeier A."/>
            <person name="Kalinowski J."/>
            <person name="Ruckert C."/>
        </authorList>
    </citation>
    <scope>NUCLEOTIDE SEQUENCE</scope>
    <source>
        <strain evidence="7">VKM Ac-1958</strain>
    </source>
</reference>